<proteinExistence type="predicted"/>
<evidence type="ECO:0000313" key="2">
    <source>
        <dbReference type="EMBL" id="MPN56496.1"/>
    </source>
</evidence>
<evidence type="ECO:0000259" key="1">
    <source>
        <dbReference type="Pfam" id="PF13472"/>
    </source>
</evidence>
<name>A0A645IZ69_9ZZZZ</name>
<sequence>MIIFAIGINDTVISTVGQRAKVAESTFLLHLQKLYRLASLFSRQVFFVGLTRVDEKRSQPMRLDPSITYQNRRIKRFDQLLRNFAETQSALYVPVAEVLKPSDLIDGLHPNTQGHQKLFRQLRQQLLPAVIAALQK</sequence>
<feature type="domain" description="SGNH hydrolase-type esterase" evidence="1">
    <location>
        <begin position="2"/>
        <end position="116"/>
    </location>
</feature>
<dbReference type="AlphaFoldDB" id="A0A645IZ69"/>
<reference evidence="2" key="1">
    <citation type="submission" date="2019-08" db="EMBL/GenBank/DDBJ databases">
        <authorList>
            <person name="Kucharzyk K."/>
            <person name="Murdoch R.W."/>
            <person name="Higgins S."/>
            <person name="Loffler F."/>
        </authorList>
    </citation>
    <scope>NUCLEOTIDE SEQUENCE</scope>
</reference>
<dbReference type="InterPro" id="IPR013830">
    <property type="entry name" value="SGNH_hydro"/>
</dbReference>
<dbReference type="Pfam" id="PF13472">
    <property type="entry name" value="Lipase_GDSL_2"/>
    <property type="match status" value="1"/>
</dbReference>
<protein>
    <recommendedName>
        <fullName evidence="1">SGNH hydrolase-type esterase domain-containing protein</fullName>
    </recommendedName>
</protein>
<dbReference type="SUPFAM" id="SSF52266">
    <property type="entry name" value="SGNH hydrolase"/>
    <property type="match status" value="1"/>
</dbReference>
<gene>
    <name evidence="2" type="ORF">SDC9_204186</name>
</gene>
<accession>A0A645IZ69</accession>
<organism evidence="2">
    <name type="scientific">bioreactor metagenome</name>
    <dbReference type="NCBI Taxonomy" id="1076179"/>
    <lineage>
        <taxon>unclassified sequences</taxon>
        <taxon>metagenomes</taxon>
        <taxon>ecological metagenomes</taxon>
    </lineage>
</organism>
<dbReference type="EMBL" id="VSSQ01126885">
    <property type="protein sequence ID" value="MPN56496.1"/>
    <property type="molecule type" value="Genomic_DNA"/>
</dbReference>
<dbReference type="InterPro" id="IPR036514">
    <property type="entry name" value="SGNH_hydro_sf"/>
</dbReference>
<dbReference type="Gene3D" id="3.40.50.1110">
    <property type="entry name" value="SGNH hydrolase"/>
    <property type="match status" value="1"/>
</dbReference>
<comment type="caution">
    <text evidence="2">The sequence shown here is derived from an EMBL/GenBank/DDBJ whole genome shotgun (WGS) entry which is preliminary data.</text>
</comment>